<evidence type="ECO:0008006" key="4">
    <source>
        <dbReference type="Google" id="ProtNLM"/>
    </source>
</evidence>
<organism evidence="2 3">
    <name type="scientific">Nannocystis pusilla</name>
    <dbReference type="NCBI Taxonomy" id="889268"/>
    <lineage>
        <taxon>Bacteria</taxon>
        <taxon>Pseudomonadati</taxon>
        <taxon>Myxococcota</taxon>
        <taxon>Polyangia</taxon>
        <taxon>Nannocystales</taxon>
        <taxon>Nannocystaceae</taxon>
        <taxon>Nannocystis</taxon>
    </lineage>
</organism>
<feature type="chain" id="PRO_5046506535" description="Lipoprotein" evidence="1">
    <location>
        <begin position="25"/>
        <end position="451"/>
    </location>
</feature>
<protein>
    <recommendedName>
        <fullName evidence="4">Lipoprotein</fullName>
    </recommendedName>
</protein>
<name>A0ABS7U0W8_9BACT</name>
<feature type="signal peptide" evidence="1">
    <location>
        <begin position="1"/>
        <end position="24"/>
    </location>
</feature>
<accession>A0ABS7U0W8</accession>
<evidence type="ECO:0000313" key="3">
    <source>
        <dbReference type="Proteomes" id="UP001139031"/>
    </source>
</evidence>
<dbReference type="RefSeq" id="WP_224195890.1">
    <property type="nucleotide sequence ID" value="NZ_JAIRAU010000047.1"/>
</dbReference>
<keyword evidence="1" id="KW-0732">Signal</keyword>
<reference evidence="2" key="1">
    <citation type="submission" date="2021-08" db="EMBL/GenBank/DDBJ databases">
        <authorList>
            <person name="Stevens D.C."/>
        </authorList>
    </citation>
    <scope>NUCLEOTIDE SEQUENCE</scope>
    <source>
        <strain evidence="2">DSM 53165</strain>
    </source>
</reference>
<sequence length="451" mass="48870">MFVAHRRRLAAGRGLLLLLPLFGACRPARETAPPVEAPAATSDLQRAYDLPRTDLAWTARDYIKARDVLVRLERERPELLPRLDGPDAALMARLTGLADVEAAAGGVADTDELLAFSQAGADILHIYSARALTRNEYGREYVAVAVAYFKLGVLQFEAILVAEKLDEAALRANDVRRQAFVEVRFHLARGVHDVLASALALPRVIDPAHTAATLAPIAADVAPWFLPEERDRILDLADRLAAAGVPDPDLATLRTAFAPDREAHPIVDAFAEEHREFLDKKEALLAAVAAGDLTPVEVGREGEWTRWAFPEAGFSAAFPARPNAQKQSHTASDGVAMTTRTLGLKQAGRIWRLASCITRAQPIAGRTRDDDVKSIAATMHLEGLRPITVEGAAGLEGSLTTDTAHGLVRVVGLSDTTSCIVSIDVPRDLARELDGEMRRFVDSFRLAGFRG</sequence>
<gene>
    <name evidence="2" type="ORF">K7C98_33410</name>
</gene>
<proteinExistence type="predicted"/>
<evidence type="ECO:0000256" key="1">
    <source>
        <dbReference type="SAM" id="SignalP"/>
    </source>
</evidence>
<dbReference type="Proteomes" id="UP001139031">
    <property type="component" value="Unassembled WGS sequence"/>
</dbReference>
<evidence type="ECO:0000313" key="2">
    <source>
        <dbReference type="EMBL" id="MBZ5714157.1"/>
    </source>
</evidence>
<comment type="caution">
    <text evidence="2">The sequence shown here is derived from an EMBL/GenBank/DDBJ whole genome shotgun (WGS) entry which is preliminary data.</text>
</comment>
<dbReference type="PROSITE" id="PS51257">
    <property type="entry name" value="PROKAR_LIPOPROTEIN"/>
    <property type="match status" value="1"/>
</dbReference>
<keyword evidence="3" id="KW-1185">Reference proteome</keyword>
<dbReference type="EMBL" id="JAIRAU010000047">
    <property type="protein sequence ID" value="MBZ5714157.1"/>
    <property type="molecule type" value="Genomic_DNA"/>
</dbReference>